<keyword evidence="5" id="KW-1185">Reference proteome</keyword>
<feature type="repeat" description="TPR" evidence="3">
    <location>
        <begin position="84"/>
        <end position="117"/>
    </location>
</feature>
<sequence length="208" mass="23308">MGYVGITRTLIQKIPIFCMLKLLSIQQNKIQTEDHYIINNKLDDLLNKELDELFLNANNCIDDENFLEAIEFYDLILKIDPKNISALIDKGVTLQILGRIKLSLRSFNKALELSPKNIDALINKGSALHLSEQYLDAIACYDEALNIDQKCSMALAYKGLSLGELGNLTDSISCFKKALSIDEHCTLAQISKDTAQELLKSINTAKKL</sequence>
<keyword evidence="1" id="KW-0677">Repeat</keyword>
<dbReference type="EMBL" id="CP021324">
    <property type="protein sequence ID" value="ARS64305.1"/>
    <property type="molecule type" value="Genomic_DNA"/>
</dbReference>
<reference evidence="4 5" key="1">
    <citation type="journal article" date="2017" name="Environ. Microbiol.">
        <title>Genome and epigenome of a novel marine Thaumarchaeota strain suggest viral infection, phosphorothioation DNA modification and multiple restriction systems.</title>
        <authorList>
            <person name="Ahlgren N.A."/>
            <person name="Chen Y."/>
            <person name="Needham D.M."/>
            <person name="Parada A.E."/>
            <person name="Sachdeva R."/>
            <person name="Trinh V."/>
            <person name="Chen T."/>
            <person name="Fuhrman J.A."/>
        </authorList>
    </citation>
    <scope>NUCLEOTIDE SEQUENCE [LARGE SCALE GENOMIC DNA]</scope>
    <source>
        <strain evidence="4 5">SPOT01</strain>
    </source>
</reference>
<dbReference type="PANTHER" id="PTHR44943:SF8">
    <property type="entry name" value="TPR REPEAT-CONTAINING PROTEIN MJ0263"/>
    <property type="match status" value="1"/>
</dbReference>
<dbReference type="PANTHER" id="PTHR44943">
    <property type="entry name" value="CELLULOSE SYNTHASE OPERON PROTEIN C"/>
    <property type="match status" value="1"/>
</dbReference>
<dbReference type="Pfam" id="PF13431">
    <property type="entry name" value="TPR_17"/>
    <property type="match status" value="1"/>
</dbReference>
<dbReference type="KEGG" id="nct:NMSP_0684"/>
<evidence type="ECO:0000256" key="3">
    <source>
        <dbReference type="PROSITE-ProRule" id="PRU00339"/>
    </source>
</evidence>
<dbReference type="InterPro" id="IPR011990">
    <property type="entry name" value="TPR-like_helical_dom_sf"/>
</dbReference>
<dbReference type="Proteomes" id="UP000249949">
    <property type="component" value="Chromosome"/>
</dbReference>
<dbReference type="Gene3D" id="1.25.40.10">
    <property type="entry name" value="Tetratricopeptide repeat domain"/>
    <property type="match status" value="1"/>
</dbReference>
<dbReference type="PROSITE" id="PS50005">
    <property type="entry name" value="TPR"/>
    <property type="match status" value="1"/>
</dbReference>
<dbReference type="AlphaFoldDB" id="A0A2Z2HKL6"/>
<dbReference type="InterPro" id="IPR051685">
    <property type="entry name" value="Ycf3/AcsC/BcsC/TPR_MFPF"/>
</dbReference>
<evidence type="ECO:0000313" key="5">
    <source>
        <dbReference type="Proteomes" id="UP000249949"/>
    </source>
</evidence>
<accession>A0A2Z2HKL6</accession>
<dbReference type="SUPFAM" id="SSF48452">
    <property type="entry name" value="TPR-like"/>
    <property type="match status" value="1"/>
</dbReference>
<dbReference type="SMART" id="SM00028">
    <property type="entry name" value="TPR"/>
    <property type="match status" value="4"/>
</dbReference>
<keyword evidence="4" id="KW-0449">Lipoprotein</keyword>
<evidence type="ECO:0000256" key="1">
    <source>
        <dbReference type="ARBA" id="ARBA00022737"/>
    </source>
</evidence>
<organism evidence="4 5">
    <name type="scientific">Candidatus Nitrosomarinus catalinensis</name>
    <dbReference type="NCBI Taxonomy" id="1898749"/>
    <lineage>
        <taxon>Archaea</taxon>
        <taxon>Nitrososphaerota</taxon>
        <taxon>Nitrososphaeria</taxon>
        <taxon>Nitrosopumilales</taxon>
        <taxon>Nitrosopumilaceae</taxon>
        <taxon>Candidatus Nitrosomarinus</taxon>
    </lineage>
</organism>
<name>A0A2Z2HKL6_9ARCH</name>
<evidence type="ECO:0000256" key="2">
    <source>
        <dbReference type="ARBA" id="ARBA00022803"/>
    </source>
</evidence>
<evidence type="ECO:0000313" key="4">
    <source>
        <dbReference type="EMBL" id="ARS64305.1"/>
    </source>
</evidence>
<dbReference type="Pfam" id="PF13181">
    <property type="entry name" value="TPR_8"/>
    <property type="match status" value="1"/>
</dbReference>
<protein>
    <submittedName>
        <fullName evidence="4">Lipoprotein NlpI</fullName>
    </submittedName>
</protein>
<gene>
    <name evidence="4" type="ORF">NMSP_0684</name>
</gene>
<dbReference type="InterPro" id="IPR019734">
    <property type="entry name" value="TPR_rpt"/>
</dbReference>
<keyword evidence="2 3" id="KW-0802">TPR repeat</keyword>
<proteinExistence type="predicted"/>